<keyword evidence="1" id="KW-0812">Transmembrane</keyword>
<protein>
    <submittedName>
        <fullName evidence="2">Uncharacterized protein</fullName>
    </submittedName>
</protein>
<comment type="caution">
    <text evidence="2">The sequence shown here is derived from an EMBL/GenBank/DDBJ whole genome shotgun (WGS) entry which is preliminary data.</text>
</comment>
<evidence type="ECO:0000256" key="1">
    <source>
        <dbReference type="SAM" id="Phobius"/>
    </source>
</evidence>
<sequence length="171" mass="17167">MNPGTVELRGGWPGWVFRAAVGVVGLVAAGVLYAEGVTLTPLVLYAGLTGVTAAIPASAAAALLVAYPPVALVVLGGEPVRPAVLVLVALVHLLHLLCAYAALVPVRSRIHPSALRPAALRFVAVQAGVLGLAGVVLLLPGGRTDAAVEVIGLACAAGLVLGAVLLMRRRS</sequence>
<evidence type="ECO:0000313" key="2">
    <source>
        <dbReference type="EMBL" id="GAA0215755.1"/>
    </source>
</evidence>
<gene>
    <name evidence="2" type="ORF">GCM10010492_11970</name>
</gene>
<proteinExistence type="predicted"/>
<dbReference type="RefSeq" id="WP_343932602.1">
    <property type="nucleotide sequence ID" value="NZ_BAAABU010000002.1"/>
</dbReference>
<organism evidence="2 3">
    <name type="scientific">Saccharothrix mutabilis subsp. mutabilis</name>
    <dbReference type="NCBI Taxonomy" id="66855"/>
    <lineage>
        <taxon>Bacteria</taxon>
        <taxon>Bacillati</taxon>
        <taxon>Actinomycetota</taxon>
        <taxon>Actinomycetes</taxon>
        <taxon>Pseudonocardiales</taxon>
        <taxon>Pseudonocardiaceae</taxon>
        <taxon>Saccharothrix</taxon>
    </lineage>
</organism>
<reference evidence="3" key="1">
    <citation type="journal article" date="2019" name="Int. J. Syst. Evol. Microbiol.">
        <title>The Global Catalogue of Microorganisms (GCM) 10K type strain sequencing project: providing services to taxonomists for standard genome sequencing and annotation.</title>
        <authorList>
            <consortium name="The Broad Institute Genomics Platform"/>
            <consortium name="The Broad Institute Genome Sequencing Center for Infectious Disease"/>
            <person name="Wu L."/>
            <person name="Ma J."/>
        </authorList>
    </citation>
    <scope>NUCLEOTIDE SEQUENCE [LARGE SCALE GENOMIC DNA]</scope>
    <source>
        <strain evidence="3">JCM 3380</strain>
    </source>
</reference>
<name>A0ABP3CUR8_9PSEU</name>
<keyword evidence="1" id="KW-1133">Transmembrane helix</keyword>
<feature type="transmembrane region" description="Helical" evidence="1">
    <location>
        <begin position="84"/>
        <end position="106"/>
    </location>
</feature>
<feature type="transmembrane region" description="Helical" evidence="1">
    <location>
        <begin position="118"/>
        <end position="140"/>
    </location>
</feature>
<feature type="transmembrane region" description="Helical" evidence="1">
    <location>
        <begin position="146"/>
        <end position="167"/>
    </location>
</feature>
<evidence type="ECO:0000313" key="3">
    <source>
        <dbReference type="Proteomes" id="UP001500416"/>
    </source>
</evidence>
<dbReference type="Proteomes" id="UP001500416">
    <property type="component" value="Unassembled WGS sequence"/>
</dbReference>
<accession>A0ABP3CUR8</accession>
<dbReference type="EMBL" id="BAAABU010000002">
    <property type="protein sequence ID" value="GAA0215755.1"/>
    <property type="molecule type" value="Genomic_DNA"/>
</dbReference>
<keyword evidence="3" id="KW-1185">Reference proteome</keyword>
<feature type="transmembrane region" description="Helical" evidence="1">
    <location>
        <begin position="15"/>
        <end position="35"/>
    </location>
</feature>
<feature type="transmembrane region" description="Helical" evidence="1">
    <location>
        <begin position="42"/>
        <end position="64"/>
    </location>
</feature>
<keyword evidence="1" id="KW-0472">Membrane</keyword>